<dbReference type="Gramene" id="Pp3c3_32710V3.9">
    <property type="protein sequence ID" value="Pp3c3_32710V3.9"/>
    <property type="gene ID" value="Pp3c3_32710"/>
</dbReference>
<organism evidence="2 3">
    <name type="scientific">Physcomitrium patens</name>
    <name type="common">Spreading-leaved earth moss</name>
    <name type="synonym">Physcomitrella patens</name>
    <dbReference type="NCBI Taxonomy" id="3218"/>
    <lineage>
        <taxon>Eukaryota</taxon>
        <taxon>Viridiplantae</taxon>
        <taxon>Streptophyta</taxon>
        <taxon>Embryophyta</taxon>
        <taxon>Bryophyta</taxon>
        <taxon>Bryophytina</taxon>
        <taxon>Bryopsida</taxon>
        <taxon>Funariidae</taxon>
        <taxon>Funariales</taxon>
        <taxon>Funariaceae</taxon>
        <taxon>Physcomitrium</taxon>
    </lineage>
</organism>
<name>A0A7I4DDR2_PHYPA</name>
<dbReference type="AlphaFoldDB" id="A0A7I4DDR2"/>
<accession>A0A7I4DDR2</accession>
<dbReference type="Gramene" id="Pp3c3_32710V3.11">
    <property type="protein sequence ID" value="Pp3c3_32710V3.11"/>
    <property type="gene ID" value="Pp3c3_32710"/>
</dbReference>
<dbReference type="EMBL" id="ABEU02000003">
    <property type="status" value="NOT_ANNOTATED_CDS"/>
    <property type="molecule type" value="Genomic_DNA"/>
</dbReference>
<evidence type="ECO:0000256" key="1">
    <source>
        <dbReference type="SAM" id="Coils"/>
    </source>
</evidence>
<reference evidence="2 3" key="1">
    <citation type="journal article" date="2008" name="Science">
        <title>The Physcomitrella genome reveals evolutionary insights into the conquest of land by plants.</title>
        <authorList>
            <person name="Rensing S."/>
            <person name="Lang D."/>
            <person name="Zimmer A."/>
            <person name="Terry A."/>
            <person name="Salamov A."/>
            <person name="Shapiro H."/>
            <person name="Nishiyama T."/>
            <person name="Perroud P.-F."/>
            <person name="Lindquist E."/>
            <person name="Kamisugi Y."/>
            <person name="Tanahashi T."/>
            <person name="Sakakibara K."/>
            <person name="Fujita T."/>
            <person name="Oishi K."/>
            <person name="Shin-I T."/>
            <person name="Kuroki Y."/>
            <person name="Toyoda A."/>
            <person name="Suzuki Y."/>
            <person name="Hashimoto A."/>
            <person name="Yamaguchi K."/>
            <person name="Sugano A."/>
            <person name="Kohara Y."/>
            <person name="Fujiyama A."/>
            <person name="Anterola A."/>
            <person name="Aoki S."/>
            <person name="Ashton N."/>
            <person name="Barbazuk W.B."/>
            <person name="Barker E."/>
            <person name="Bennetzen J."/>
            <person name="Bezanilla M."/>
            <person name="Blankenship R."/>
            <person name="Cho S.H."/>
            <person name="Dutcher S."/>
            <person name="Estelle M."/>
            <person name="Fawcett J.A."/>
            <person name="Gundlach H."/>
            <person name="Hanada K."/>
            <person name="Heyl A."/>
            <person name="Hicks K.A."/>
            <person name="Hugh J."/>
            <person name="Lohr M."/>
            <person name="Mayer K."/>
            <person name="Melkozernov A."/>
            <person name="Murata T."/>
            <person name="Nelson D."/>
            <person name="Pils B."/>
            <person name="Prigge M."/>
            <person name="Reiss B."/>
            <person name="Renner T."/>
            <person name="Rombauts S."/>
            <person name="Rushton P."/>
            <person name="Sanderfoot A."/>
            <person name="Schween G."/>
            <person name="Shiu S.-H."/>
            <person name="Stueber K."/>
            <person name="Theodoulou F.L."/>
            <person name="Tu H."/>
            <person name="Van de Peer Y."/>
            <person name="Verrier P.J."/>
            <person name="Waters E."/>
            <person name="Wood A."/>
            <person name="Yang L."/>
            <person name="Cove D."/>
            <person name="Cuming A."/>
            <person name="Hasebe M."/>
            <person name="Lucas S."/>
            <person name="Mishler D.B."/>
            <person name="Reski R."/>
            <person name="Grigoriev I."/>
            <person name="Quatrano R.S."/>
            <person name="Boore J.L."/>
        </authorList>
    </citation>
    <scope>NUCLEOTIDE SEQUENCE [LARGE SCALE GENOMIC DNA]</scope>
    <source>
        <strain evidence="2 3">cv. Gransden 2004</strain>
    </source>
</reference>
<dbReference type="EnsemblPlants" id="Pp3c3_32710V3.8">
    <property type="protein sequence ID" value="Pp3c3_32710V3.8"/>
    <property type="gene ID" value="Pp3c3_32710"/>
</dbReference>
<dbReference type="RefSeq" id="XP_073389212.1">
    <property type="nucleotide sequence ID" value="XM_073533111.1"/>
</dbReference>
<dbReference type="EnsemblPlants" id="Pp3c3_32710V3.7">
    <property type="protein sequence ID" value="Pp3c3_32710V3.7"/>
    <property type="gene ID" value="Pp3c3_32710"/>
</dbReference>
<keyword evidence="3" id="KW-1185">Reference proteome</keyword>
<reference evidence="2 3" key="2">
    <citation type="journal article" date="2018" name="Plant J.">
        <title>The Physcomitrella patens chromosome-scale assembly reveals moss genome structure and evolution.</title>
        <authorList>
            <person name="Lang D."/>
            <person name="Ullrich K.K."/>
            <person name="Murat F."/>
            <person name="Fuchs J."/>
            <person name="Jenkins J."/>
            <person name="Haas F.B."/>
            <person name="Piednoel M."/>
            <person name="Gundlach H."/>
            <person name="Van Bel M."/>
            <person name="Meyberg R."/>
            <person name="Vives C."/>
            <person name="Morata J."/>
            <person name="Symeonidi A."/>
            <person name="Hiss M."/>
            <person name="Muchero W."/>
            <person name="Kamisugi Y."/>
            <person name="Saleh O."/>
            <person name="Blanc G."/>
            <person name="Decker E.L."/>
            <person name="van Gessel N."/>
            <person name="Grimwood J."/>
            <person name="Hayes R.D."/>
            <person name="Graham S.W."/>
            <person name="Gunter L.E."/>
            <person name="McDaniel S.F."/>
            <person name="Hoernstein S.N.W."/>
            <person name="Larsson A."/>
            <person name="Li F.W."/>
            <person name="Perroud P.F."/>
            <person name="Phillips J."/>
            <person name="Ranjan P."/>
            <person name="Rokshar D.S."/>
            <person name="Rothfels C.J."/>
            <person name="Schneider L."/>
            <person name="Shu S."/>
            <person name="Stevenson D.W."/>
            <person name="Thummler F."/>
            <person name="Tillich M."/>
            <person name="Villarreal Aguilar J.C."/>
            <person name="Widiez T."/>
            <person name="Wong G.K."/>
            <person name="Wymore A."/>
            <person name="Zhang Y."/>
            <person name="Zimmer A.D."/>
            <person name="Quatrano R.S."/>
            <person name="Mayer K.F.X."/>
            <person name="Goodstein D."/>
            <person name="Casacuberta J.M."/>
            <person name="Vandepoele K."/>
            <person name="Reski R."/>
            <person name="Cuming A.C."/>
            <person name="Tuskan G.A."/>
            <person name="Maumus F."/>
            <person name="Salse J."/>
            <person name="Schmutz J."/>
            <person name="Rensing S.A."/>
        </authorList>
    </citation>
    <scope>NUCLEOTIDE SEQUENCE [LARGE SCALE GENOMIC DNA]</scope>
    <source>
        <strain evidence="2 3">cv. Gransden 2004</strain>
    </source>
</reference>
<gene>
    <name evidence="2" type="primary">LOC112280689</name>
</gene>
<protein>
    <submittedName>
        <fullName evidence="2">Uncharacterized protein</fullName>
    </submittedName>
</protein>
<dbReference type="Proteomes" id="UP000006727">
    <property type="component" value="Chromosome 3"/>
</dbReference>
<dbReference type="Gramene" id="Pp3c3_32710V3.7">
    <property type="protein sequence ID" value="Pp3c3_32710V3.7"/>
    <property type="gene ID" value="Pp3c3_32710"/>
</dbReference>
<dbReference type="EnsemblPlants" id="Pp3c3_32710V3.11">
    <property type="protein sequence ID" value="Pp3c3_32710V3.11"/>
    <property type="gene ID" value="Pp3c3_32710"/>
</dbReference>
<keyword evidence="1" id="KW-0175">Coiled coil</keyword>
<evidence type="ECO:0000313" key="3">
    <source>
        <dbReference type="Proteomes" id="UP000006727"/>
    </source>
</evidence>
<reference evidence="2" key="3">
    <citation type="submission" date="2020-12" db="UniProtKB">
        <authorList>
            <consortium name="EnsemblPlants"/>
        </authorList>
    </citation>
    <scope>IDENTIFICATION</scope>
</reference>
<dbReference type="GeneID" id="112280689"/>
<feature type="coiled-coil region" evidence="1">
    <location>
        <begin position="140"/>
        <end position="185"/>
    </location>
</feature>
<proteinExistence type="predicted"/>
<dbReference type="EnsemblPlants" id="Pp3c3_32710V3.9">
    <property type="protein sequence ID" value="Pp3c3_32710V3.9"/>
    <property type="gene ID" value="Pp3c3_32710"/>
</dbReference>
<sequence>MDKPQRNDSVPVENILGEMTMQDDLSDKSAALDRERLEVAWLRQDIIDEYVKKSAELLKHLDSMESVFDHQRSENEKRETKLKRENEELRHELAHGCRAYVAELLEKKQGRELERAQHVVQAVQVLKSSMKERIAQKEYMKELRGEVEDLLLTLEKKEEEHKIFKGREEIARRHIEEENDELRRKASLGWLLGCLSELYMRLDPDVGTVGIMKLVRKVKRELESGNCVFRTGGELPDDQRKKLRLNKCFWEHEAKYHREQAEAPKRSVSVPLQVPSKKEAAASEPCVLKDHPKQKHLASCHLGFQKLGPGLWAEVRLLESVDQAAKSTKQTSCNSIKKILYGLESGMSYLLSQERLRSSQN</sequence>
<evidence type="ECO:0000313" key="2">
    <source>
        <dbReference type="EnsemblPlants" id="Pp3c3_32710V3.11"/>
    </source>
</evidence>
<dbReference type="Gramene" id="Pp3c3_32710V3.8">
    <property type="protein sequence ID" value="Pp3c3_32710V3.8"/>
    <property type="gene ID" value="Pp3c3_32710"/>
</dbReference>